<sequence length="239" mass="27467">MKKKRFNELNGQLRSLKQLKIQWKTMKINARKEVSLFKRATNKTGGGGRPRTPTNDVIEINELLNPAEYLEMKTFMILMELYIISASTSKDVNASEICIFTLEDITENIVKPDLAVCENIHLEKQQAGSTSVVTVVEDHIPAASQDNATDNKTQVKNNMETMTPKNIFKHIKNLKKSSKNFQSNNYVDSMVKYSKSLKDQEHQKRLEILEVELNIQKEKLKTAILEREILEIKKAKELM</sequence>
<reference evidence="2" key="1">
    <citation type="submission" date="2022-03" db="EMBL/GenBank/DDBJ databases">
        <authorList>
            <person name="Tunstrom K."/>
        </authorList>
    </citation>
    <scope>NUCLEOTIDE SEQUENCE</scope>
</reference>
<dbReference type="Proteomes" id="UP001153954">
    <property type="component" value="Unassembled WGS sequence"/>
</dbReference>
<name>A0AAU9UT82_EUPED</name>
<proteinExistence type="predicted"/>
<comment type="caution">
    <text evidence="2">The sequence shown here is derived from an EMBL/GenBank/DDBJ whole genome shotgun (WGS) entry which is preliminary data.</text>
</comment>
<keyword evidence="1" id="KW-0175">Coiled coil</keyword>
<evidence type="ECO:0000256" key="1">
    <source>
        <dbReference type="SAM" id="Coils"/>
    </source>
</evidence>
<dbReference type="AlphaFoldDB" id="A0AAU9UT82"/>
<evidence type="ECO:0000313" key="2">
    <source>
        <dbReference type="EMBL" id="CAH2101223.1"/>
    </source>
</evidence>
<dbReference type="EMBL" id="CAKOGL010000023">
    <property type="protein sequence ID" value="CAH2101223.1"/>
    <property type="molecule type" value="Genomic_DNA"/>
</dbReference>
<gene>
    <name evidence="2" type="ORF">EEDITHA_LOCUS16000</name>
</gene>
<accession>A0AAU9UT82</accession>
<evidence type="ECO:0000313" key="3">
    <source>
        <dbReference type="Proteomes" id="UP001153954"/>
    </source>
</evidence>
<feature type="coiled-coil region" evidence="1">
    <location>
        <begin position="199"/>
        <end position="226"/>
    </location>
</feature>
<protein>
    <recommendedName>
        <fullName evidence="4">Regulatory protein zeste</fullName>
    </recommendedName>
</protein>
<keyword evidence="3" id="KW-1185">Reference proteome</keyword>
<dbReference type="PANTHER" id="PTHR21411:SF0">
    <property type="entry name" value="REGULATORY PROTEIN ZESTE"/>
    <property type="match status" value="1"/>
</dbReference>
<dbReference type="PANTHER" id="PTHR21411">
    <property type="entry name" value="APONTIC"/>
    <property type="match status" value="1"/>
</dbReference>
<organism evidence="2 3">
    <name type="scientific">Euphydryas editha</name>
    <name type="common">Edith's checkerspot</name>
    <dbReference type="NCBI Taxonomy" id="104508"/>
    <lineage>
        <taxon>Eukaryota</taxon>
        <taxon>Metazoa</taxon>
        <taxon>Ecdysozoa</taxon>
        <taxon>Arthropoda</taxon>
        <taxon>Hexapoda</taxon>
        <taxon>Insecta</taxon>
        <taxon>Pterygota</taxon>
        <taxon>Neoptera</taxon>
        <taxon>Endopterygota</taxon>
        <taxon>Lepidoptera</taxon>
        <taxon>Glossata</taxon>
        <taxon>Ditrysia</taxon>
        <taxon>Papilionoidea</taxon>
        <taxon>Nymphalidae</taxon>
        <taxon>Nymphalinae</taxon>
        <taxon>Euphydryas</taxon>
    </lineage>
</organism>
<evidence type="ECO:0008006" key="4">
    <source>
        <dbReference type="Google" id="ProtNLM"/>
    </source>
</evidence>